<gene>
    <name evidence="2" type="ORF">H8891_09655</name>
</gene>
<evidence type="ECO:0000313" key="2">
    <source>
        <dbReference type="EMBL" id="MBC6004071.1"/>
    </source>
</evidence>
<reference evidence="2 3" key="1">
    <citation type="submission" date="2020-08" db="EMBL/GenBank/DDBJ databases">
        <authorList>
            <person name="Liu C."/>
            <person name="Sun Q."/>
        </authorList>
    </citation>
    <scope>NUCLEOTIDE SEQUENCE [LARGE SCALE GENOMIC DNA]</scope>
    <source>
        <strain evidence="2 3">NSJ-45</strain>
    </source>
</reference>
<evidence type="ECO:0000313" key="3">
    <source>
        <dbReference type="Proteomes" id="UP000611796"/>
    </source>
</evidence>
<accession>A0ABR7K4W1</accession>
<keyword evidence="3" id="KW-1185">Reference proteome</keyword>
<dbReference type="Pfam" id="PF13333">
    <property type="entry name" value="rve_2"/>
    <property type="match status" value="1"/>
</dbReference>
<dbReference type="InterPro" id="IPR001584">
    <property type="entry name" value="Integrase_cat-core"/>
</dbReference>
<feature type="domain" description="Integrase catalytic" evidence="1">
    <location>
        <begin position="3"/>
        <end position="30"/>
    </location>
</feature>
<dbReference type="Proteomes" id="UP000611796">
    <property type="component" value="Unassembled WGS sequence"/>
</dbReference>
<protein>
    <submittedName>
        <fullName evidence="2">IS3 family transposase</fullName>
    </submittedName>
</protein>
<evidence type="ECO:0000259" key="1">
    <source>
        <dbReference type="Pfam" id="PF13333"/>
    </source>
</evidence>
<sequence length="33" mass="4144">MIDYMDYYNNDRCQWNLKKLTPTQYRNQLLTIS</sequence>
<proteinExistence type="predicted"/>
<name>A0ABR7K4W1_9FIRM</name>
<dbReference type="EMBL" id="JACRWD010000002">
    <property type="protein sequence ID" value="MBC6004071.1"/>
    <property type="molecule type" value="Genomic_DNA"/>
</dbReference>
<comment type="caution">
    <text evidence="2">The sequence shown here is derived from an EMBL/GenBank/DDBJ whole genome shotgun (WGS) entry which is preliminary data.</text>
</comment>
<organism evidence="2 3">
    <name type="scientific">Paeniclostridium hominis</name>
    <dbReference type="NCBI Taxonomy" id="2764329"/>
    <lineage>
        <taxon>Bacteria</taxon>
        <taxon>Bacillati</taxon>
        <taxon>Bacillota</taxon>
        <taxon>Clostridia</taxon>
        <taxon>Peptostreptococcales</taxon>
        <taxon>Peptostreptococcaceae</taxon>
        <taxon>Paeniclostridium</taxon>
    </lineage>
</organism>